<organism evidence="16">
    <name type="scientific">Arcella intermedia</name>
    <dbReference type="NCBI Taxonomy" id="1963864"/>
    <lineage>
        <taxon>Eukaryota</taxon>
        <taxon>Amoebozoa</taxon>
        <taxon>Tubulinea</taxon>
        <taxon>Elardia</taxon>
        <taxon>Arcellinida</taxon>
        <taxon>Sphaerothecina</taxon>
        <taxon>Arcellidae</taxon>
        <taxon>Arcella</taxon>
    </lineage>
</organism>
<dbReference type="SUPFAM" id="SSF54292">
    <property type="entry name" value="2Fe-2S ferredoxin-like"/>
    <property type="match status" value="1"/>
</dbReference>
<evidence type="ECO:0000256" key="9">
    <source>
        <dbReference type="ARBA" id="ARBA00023004"/>
    </source>
</evidence>
<comment type="similarity">
    <text evidence="2">Belongs to the xanthine dehydrogenase family.</text>
</comment>
<evidence type="ECO:0000256" key="6">
    <source>
        <dbReference type="ARBA" id="ARBA00022723"/>
    </source>
</evidence>
<dbReference type="PANTHER" id="PTHR11908:SF132">
    <property type="entry name" value="ALDEHYDE OXIDASE 1-RELATED"/>
    <property type="match status" value="1"/>
</dbReference>
<feature type="binding site" evidence="13">
    <location>
        <position position="25"/>
    </location>
    <ligand>
        <name>[2Fe-2S] cluster</name>
        <dbReference type="ChEBI" id="CHEBI:190135"/>
        <label>1</label>
    </ligand>
</feature>
<dbReference type="Pfam" id="PF20256">
    <property type="entry name" value="MoCoBD_2"/>
    <property type="match status" value="1"/>
</dbReference>
<comment type="cofactor">
    <cofactor evidence="1 12">
        <name>FAD</name>
        <dbReference type="ChEBI" id="CHEBI:57692"/>
    </cofactor>
</comment>
<reference evidence="16" key="1">
    <citation type="journal article" date="2020" name="J. Eukaryot. Microbiol.">
        <title>De novo Sequencing, Assembly and Annotation of the Transcriptome for the Free-Living Testate Amoeba Arcella intermedia.</title>
        <authorList>
            <person name="Ribeiro G.M."/>
            <person name="Porfirio-Sousa A.L."/>
            <person name="Maurer-Alcala X.X."/>
            <person name="Katz L.A."/>
            <person name="Lahr D.J.G."/>
        </authorList>
    </citation>
    <scope>NUCLEOTIDE SEQUENCE</scope>
</reference>
<dbReference type="GO" id="GO:0051537">
    <property type="term" value="F:2 iron, 2 sulfur cluster binding"/>
    <property type="evidence" value="ECO:0007669"/>
    <property type="project" value="UniProtKB-KW"/>
</dbReference>
<evidence type="ECO:0000259" key="15">
    <source>
        <dbReference type="PROSITE" id="PS51387"/>
    </source>
</evidence>
<dbReference type="Pfam" id="PF00111">
    <property type="entry name" value="Fer2"/>
    <property type="match status" value="1"/>
</dbReference>
<evidence type="ECO:0000256" key="12">
    <source>
        <dbReference type="PIRSR" id="PIRSR000127-2"/>
    </source>
</evidence>
<feature type="binding site" evidence="13">
    <location>
        <position position="84"/>
    </location>
    <ligand>
        <name>[2Fe-2S] cluster</name>
        <dbReference type="ChEBI" id="CHEBI:190135"/>
        <label>2</label>
    </ligand>
</feature>
<feature type="binding site" evidence="13">
    <location>
        <position position="119"/>
    </location>
    <ligand>
        <name>[2Fe-2S] cluster</name>
        <dbReference type="ChEBI" id="CHEBI:190135"/>
        <label>2</label>
    </ligand>
</feature>
<keyword evidence="5 13" id="KW-0001">2Fe-2S</keyword>
<feature type="domain" description="2Fe-2S ferredoxin-type" evidence="14">
    <location>
        <begin position="1"/>
        <end position="62"/>
    </location>
</feature>
<dbReference type="InterPro" id="IPR008274">
    <property type="entry name" value="AldOxase/xan_DH_MoCoBD1"/>
</dbReference>
<keyword evidence="9 13" id="KW-0408">Iron</keyword>
<keyword evidence="3 13" id="KW-0500">Molybdenum</keyword>
<dbReference type="SUPFAM" id="SSF47741">
    <property type="entry name" value="CO dehydrogenase ISP C-domain like"/>
    <property type="match status" value="1"/>
</dbReference>
<dbReference type="InterPro" id="IPR036318">
    <property type="entry name" value="FAD-bd_PCMH-like_sf"/>
</dbReference>
<dbReference type="SUPFAM" id="SSF54665">
    <property type="entry name" value="CO dehydrogenase molybdoprotein N-domain-like"/>
    <property type="match status" value="1"/>
</dbReference>
<evidence type="ECO:0000313" key="16">
    <source>
        <dbReference type="EMBL" id="NDV29076.1"/>
    </source>
</evidence>
<dbReference type="InterPro" id="IPR016208">
    <property type="entry name" value="Ald_Oxase/xanthine_DH-like"/>
</dbReference>
<keyword evidence="6 13" id="KW-0479">Metal-binding</keyword>
<keyword evidence="10 13" id="KW-0411">Iron-sulfur</keyword>
<comment type="cofactor">
    <cofactor evidence="13">
        <name>Mo-molybdopterin</name>
        <dbReference type="ChEBI" id="CHEBI:71302"/>
    </cofactor>
    <text evidence="13">Binds 1 Mo-molybdopterin (Mo-MPT) cofactor per subunit.</text>
</comment>
<dbReference type="Pfam" id="PF03450">
    <property type="entry name" value="CO_deh_flav_C"/>
    <property type="match status" value="1"/>
</dbReference>
<dbReference type="Gene3D" id="3.90.1170.50">
    <property type="entry name" value="Aldehyde oxidase/xanthine dehydrogenase, a/b hammerhead"/>
    <property type="match status" value="1"/>
</dbReference>
<evidence type="ECO:0000256" key="5">
    <source>
        <dbReference type="ARBA" id="ARBA00022714"/>
    </source>
</evidence>
<evidence type="ECO:0000256" key="2">
    <source>
        <dbReference type="ARBA" id="ARBA00006849"/>
    </source>
</evidence>
<dbReference type="InterPro" id="IPR036683">
    <property type="entry name" value="CO_DH_flav_C_dom_sf"/>
</dbReference>
<protein>
    <recommendedName>
        <fullName evidence="17">FAD-binding PCMH-type domain-containing protein</fullName>
    </recommendedName>
</protein>
<keyword evidence="8" id="KW-0560">Oxidoreductase</keyword>
<feature type="domain" description="FAD-binding PCMH-type" evidence="15">
    <location>
        <begin position="203"/>
        <end position="387"/>
    </location>
</feature>
<dbReference type="PROSITE" id="PS51387">
    <property type="entry name" value="FAD_PCMH"/>
    <property type="match status" value="1"/>
</dbReference>
<dbReference type="EMBL" id="GIBP01000107">
    <property type="protein sequence ID" value="NDV29076.1"/>
    <property type="molecule type" value="Transcribed_RNA"/>
</dbReference>
<feature type="binding site" evidence="13">
    <location>
        <position position="87"/>
    </location>
    <ligand>
        <name>[2Fe-2S] cluster</name>
        <dbReference type="ChEBI" id="CHEBI:190135"/>
        <label>2</label>
    </ligand>
</feature>
<evidence type="ECO:0000256" key="13">
    <source>
        <dbReference type="PIRSR" id="PIRSR000127-3"/>
    </source>
</evidence>
<dbReference type="GO" id="GO:0005506">
    <property type="term" value="F:iron ion binding"/>
    <property type="evidence" value="ECO:0007669"/>
    <property type="project" value="InterPro"/>
</dbReference>
<comment type="cofactor">
    <cofactor evidence="13">
        <name>[2Fe-2S] cluster</name>
        <dbReference type="ChEBI" id="CHEBI:190135"/>
    </cofactor>
    <text evidence="13">Binds 2 [2Fe-2S] clusters.</text>
</comment>
<feature type="binding site" evidence="13">
    <location>
        <position position="121"/>
    </location>
    <ligand>
        <name>[2Fe-2S] cluster</name>
        <dbReference type="ChEBI" id="CHEBI:190135"/>
        <label>2</label>
    </ligand>
</feature>
<evidence type="ECO:0000256" key="3">
    <source>
        <dbReference type="ARBA" id="ARBA00022505"/>
    </source>
</evidence>
<feature type="binding site" evidence="13">
    <location>
        <position position="1033"/>
    </location>
    <ligand>
        <name>Mo-molybdopterin</name>
        <dbReference type="ChEBI" id="CHEBI:71302"/>
    </ligand>
    <ligandPart>
        <name>Mo</name>
        <dbReference type="ChEBI" id="CHEBI:28685"/>
    </ligandPart>
</feature>
<feature type="binding site" evidence="13">
    <location>
        <position position="869"/>
    </location>
    <ligand>
        <name>Mo-molybdopterin</name>
        <dbReference type="ChEBI" id="CHEBI:71302"/>
    </ligand>
    <ligandPart>
        <name>Mo</name>
        <dbReference type="ChEBI" id="CHEBI:28685"/>
    </ligandPart>
</feature>
<dbReference type="InterPro" id="IPR002888">
    <property type="entry name" value="2Fe-2S-bd"/>
</dbReference>
<dbReference type="FunFam" id="3.30.365.10:FF:000001">
    <property type="entry name" value="Xanthine dehydrogenase oxidase"/>
    <property type="match status" value="1"/>
</dbReference>
<feature type="binding site" evidence="13">
    <location>
        <position position="20"/>
    </location>
    <ligand>
        <name>[2Fe-2S] cluster</name>
        <dbReference type="ChEBI" id="CHEBI:190135"/>
        <label>1</label>
    </ligand>
</feature>
<dbReference type="InterPro" id="IPR037165">
    <property type="entry name" value="AldOxase/xan_DH_Mopterin-bd_sf"/>
</dbReference>
<feature type="binding site" evidence="13">
    <location>
        <position position="28"/>
    </location>
    <ligand>
        <name>[2Fe-2S] cluster</name>
        <dbReference type="ChEBI" id="CHEBI:190135"/>
        <label>1</label>
    </ligand>
</feature>
<dbReference type="InterPro" id="IPR005107">
    <property type="entry name" value="CO_DH_flav_C"/>
</dbReference>
<dbReference type="AlphaFoldDB" id="A0A6B2KWI4"/>
<feature type="active site" description="Proton acceptor" evidence="11">
    <location>
        <position position="1210"/>
    </location>
</feature>
<dbReference type="PANTHER" id="PTHR11908">
    <property type="entry name" value="XANTHINE DEHYDROGENASE"/>
    <property type="match status" value="1"/>
</dbReference>
<dbReference type="SMART" id="SM01008">
    <property type="entry name" value="Ald_Xan_dh_C"/>
    <property type="match status" value="1"/>
</dbReference>
<evidence type="ECO:0000256" key="8">
    <source>
        <dbReference type="ARBA" id="ARBA00023002"/>
    </source>
</evidence>
<dbReference type="InterPro" id="IPR001041">
    <property type="entry name" value="2Fe-2S_ferredoxin-type"/>
</dbReference>
<dbReference type="InterPro" id="IPR046867">
    <property type="entry name" value="AldOxase/xan_DH_MoCoBD2"/>
</dbReference>
<dbReference type="SUPFAM" id="SSF56003">
    <property type="entry name" value="Molybdenum cofactor-binding domain"/>
    <property type="match status" value="1"/>
</dbReference>
<evidence type="ECO:0008006" key="17">
    <source>
        <dbReference type="Google" id="ProtNLM"/>
    </source>
</evidence>
<dbReference type="Pfam" id="PF00941">
    <property type="entry name" value="FAD_binding_5"/>
    <property type="match status" value="1"/>
</dbReference>
<dbReference type="PROSITE" id="PS00197">
    <property type="entry name" value="2FE2S_FER_1"/>
    <property type="match status" value="1"/>
</dbReference>
<dbReference type="Gene3D" id="3.10.20.30">
    <property type="match status" value="1"/>
</dbReference>
<proteinExistence type="inferred from homology"/>
<dbReference type="InterPro" id="IPR016169">
    <property type="entry name" value="FAD-bd_PCMH_sub2"/>
</dbReference>
<dbReference type="GO" id="GO:0016491">
    <property type="term" value="F:oxidoreductase activity"/>
    <property type="evidence" value="ECO:0007669"/>
    <property type="project" value="UniProtKB-KW"/>
</dbReference>
<dbReference type="Pfam" id="PF01315">
    <property type="entry name" value="Ald_Xan_dh_C"/>
    <property type="match status" value="1"/>
</dbReference>
<evidence type="ECO:0000256" key="7">
    <source>
        <dbReference type="ARBA" id="ARBA00022827"/>
    </source>
</evidence>
<dbReference type="InterPro" id="IPR016166">
    <property type="entry name" value="FAD-bd_PCMH"/>
</dbReference>
<dbReference type="InterPro" id="IPR036010">
    <property type="entry name" value="2Fe-2S_ferredoxin-like_sf"/>
</dbReference>
<evidence type="ECO:0000256" key="10">
    <source>
        <dbReference type="ARBA" id="ARBA00023014"/>
    </source>
</evidence>
<dbReference type="Gene3D" id="3.30.390.50">
    <property type="entry name" value="CO dehydrogenase flavoprotein, C-terminal domain"/>
    <property type="match status" value="1"/>
</dbReference>
<evidence type="ECO:0000256" key="1">
    <source>
        <dbReference type="ARBA" id="ARBA00001974"/>
    </source>
</evidence>
<evidence type="ECO:0000259" key="14">
    <source>
        <dbReference type="PROSITE" id="PS51085"/>
    </source>
</evidence>
<dbReference type="Gene3D" id="3.30.365.10">
    <property type="entry name" value="Aldehyde oxidase/xanthine dehydrogenase, molybdopterin binding domain"/>
    <property type="match status" value="4"/>
</dbReference>
<dbReference type="PROSITE" id="PS51085">
    <property type="entry name" value="2FE2S_FER_2"/>
    <property type="match status" value="1"/>
</dbReference>
<feature type="binding site" evidence="13">
    <location>
        <position position="44"/>
    </location>
    <ligand>
        <name>[2Fe-2S] cluster</name>
        <dbReference type="ChEBI" id="CHEBI:190135"/>
        <label>1</label>
    </ligand>
</feature>
<accession>A0A6B2KWI4</accession>
<feature type="binding site" evidence="12">
    <location>
        <begin position="323"/>
        <end position="327"/>
    </location>
    <ligand>
        <name>FAD</name>
        <dbReference type="ChEBI" id="CHEBI:57692"/>
    </ligand>
</feature>
<dbReference type="InterPro" id="IPR006058">
    <property type="entry name" value="2Fe2S_fd_BS"/>
</dbReference>
<dbReference type="InterPro" id="IPR036856">
    <property type="entry name" value="Ald_Oxase/Xan_DH_a/b_sf"/>
</dbReference>
<feature type="binding site" evidence="12">
    <location>
        <position position="377"/>
    </location>
    <ligand>
        <name>FAD</name>
        <dbReference type="ChEBI" id="CHEBI:57692"/>
    </ligand>
</feature>
<sequence length="1265" mass="136670">MSLLSFIRSLPHHTGTKKGCGEGGCGACTVMLQDGTKNYSVNSCLRPLVACQGMNVITTEGIGNSKVGLHPIQTRLADNSGTQCGFCSPGFVMEMYTLLTNNPKPTEDEVEKYFDGHICRCTGYRPIYTAFKTFAANSESKPDEPKKKNCKGSCAKDGKTCKNTCKLSKLYPDIEELGIAKFEKYEHEVKIHNKPTDKFIHNIQYKGVQWITPNSVQECLQYLSTLPVDTTSLVFGHTSRGIYKGWKAQNFIDIQYIEQLKGYSINPDSTLTVGSTNTISEFIDIINSLNQSPSLTAIQKAIFPELLYVLERIASHQVRNAGSIGGNLMLSNKNSFPSDLAIALMGLNATVTAISSSSQLKLDIGTFVNQNLDKYLLTQITFPLGLPGQVFKTFKTSQRNAFSHAIVNSSFSGVVLNNLLTTAPVLAFGNIRLKQIRATSTEQFLKGKVLSDPSLLKAAIALLSTELQPDPNIHDPPYRQGLALSHFYKWYLSLLPSNVLPPNLSSALTRFVRPVTQAEQSYTTDPSEYPVSAPIPKLGGRLQTSGEAQYTADIPNTEDTLHAYFVISENANATIASIDPSAALAVPGVISWISAADIPGNPLLPSVQVPLFASSSVNYNGQPVGLIVATDENVARVGAKLVKITYSNSVTPVATIQQAIQAQSFHPFTLPPTTLGNIDQGLAESDIVFSGTVSLGGQYHLHLEMQTSLATPGENGEIRLDVASQDTDTVQATVSSILNIPRNKVTVEVKRCGGGYGGKLNNSAFIASATALAAQKLSTPVKAVMDIDTNLRMLGRRPDYYVEYTVGIKAGLLHALKIKSYLNSGIGNAEGPGTGGVYNMMLGTVYSIPNFFAEVVFCKTNIPPQTSVRGPGWTPASFVTEHIIEHAASVLGQAPHDFKRNNLHHQGDVTPDGTKLAYWNLDKIFDQLRSTSDYDARYAAVQLYNQQNKWTKKGITIMPVRFGVAWVGAHYPALVSIYGDGSVNVFHGGVEIGQGIDTKVAQGVAFKLGIPLESITVGRHSSQTVPNTIGTGGSITSALATRSALDACDVINTRLVPIKSLLGPNATWQEIVQKALQLGVNLQAQGNYVPSSPPNSPIFQYNSYSCIVQEVFVDVLTGEHQILRSDILFDAGTSLNPAVDIGQVEGGYVMGLGLFLTEQIDIDATCKPVQTNTWEYKPLTALDIPLDWRVPLLKDAPNPVGILSSKAVGEPPLSLSASALFAIQHAIADYRNTSGKDTKNYYLNAPAAPAKVWTSAQLDPSELTF</sequence>
<dbReference type="SUPFAM" id="SSF55447">
    <property type="entry name" value="CO dehydrogenase flavoprotein C-terminal domain-like"/>
    <property type="match status" value="1"/>
</dbReference>
<keyword evidence="7 12" id="KW-0274">FAD</keyword>
<keyword evidence="4" id="KW-0285">Flavoprotein</keyword>
<evidence type="ECO:0000256" key="4">
    <source>
        <dbReference type="ARBA" id="ARBA00022630"/>
    </source>
</evidence>
<dbReference type="Pfam" id="PF02738">
    <property type="entry name" value="MoCoBD_1"/>
    <property type="match status" value="1"/>
</dbReference>
<feature type="binding site" evidence="12">
    <location>
        <position position="395"/>
    </location>
    <ligand>
        <name>FAD</name>
        <dbReference type="ChEBI" id="CHEBI:57692"/>
    </ligand>
</feature>
<dbReference type="Pfam" id="PF01799">
    <property type="entry name" value="Fer2_2"/>
    <property type="match status" value="1"/>
</dbReference>
<dbReference type="InterPro" id="IPR012675">
    <property type="entry name" value="Beta-grasp_dom_sf"/>
</dbReference>
<dbReference type="InterPro" id="IPR036884">
    <property type="entry name" value="2Fe-2S-bd_dom_sf"/>
</dbReference>
<name>A0A6B2KWI4_9EUKA</name>
<dbReference type="GO" id="GO:0071949">
    <property type="term" value="F:FAD binding"/>
    <property type="evidence" value="ECO:0007669"/>
    <property type="project" value="InterPro"/>
</dbReference>
<dbReference type="SMART" id="SM01092">
    <property type="entry name" value="CO_deh_flav_C"/>
    <property type="match status" value="1"/>
</dbReference>
<feature type="binding site" evidence="13">
    <location>
        <position position="725"/>
    </location>
    <ligand>
        <name>Mo-molybdopterin</name>
        <dbReference type="ChEBI" id="CHEBI:71302"/>
    </ligand>
    <ligandPart>
        <name>Mo</name>
        <dbReference type="ChEBI" id="CHEBI:28685"/>
    </ligandPart>
</feature>
<dbReference type="Gene3D" id="3.30.465.10">
    <property type="match status" value="1"/>
</dbReference>
<dbReference type="PIRSF" id="PIRSF000127">
    <property type="entry name" value="Xanthine_DH"/>
    <property type="match status" value="1"/>
</dbReference>
<evidence type="ECO:0000256" key="11">
    <source>
        <dbReference type="PIRSR" id="PIRSR000127-1"/>
    </source>
</evidence>
<dbReference type="SUPFAM" id="SSF56176">
    <property type="entry name" value="FAD-binding/transporter-associated domain-like"/>
    <property type="match status" value="1"/>
</dbReference>
<dbReference type="InterPro" id="IPR002346">
    <property type="entry name" value="Mopterin_DH_FAD-bd"/>
</dbReference>
<dbReference type="Gene3D" id="1.10.150.120">
    <property type="entry name" value="[2Fe-2S]-binding domain"/>
    <property type="match status" value="1"/>
</dbReference>
<dbReference type="InterPro" id="IPR000674">
    <property type="entry name" value="Ald_Oxase/Xan_DH_a/b"/>
</dbReference>